<feature type="compositionally biased region" description="Basic and acidic residues" evidence="1">
    <location>
        <begin position="28"/>
        <end position="58"/>
    </location>
</feature>
<dbReference type="EMBL" id="KB320755">
    <property type="protein sequence ID" value="ELW64106.1"/>
    <property type="molecule type" value="Genomic_DNA"/>
</dbReference>
<reference evidence="3" key="1">
    <citation type="submission" date="2012-07" db="EMBL/GenBank/DDBJ databases">
        <title>Genome of the Chinese tree shrew, a rising model animal genetically related to primates.</title>
        <authorList>
            <person name="Zhang G."/>
            <person name="Fan Y."/>
            <person name="Yao Y."/>
            <person name="Huang Z."/>
        </authorList>
    </citation>
    <scope>NUCLEOTIDE SEQUENCE [LARGE SCALE GENOMIC DNA]</scope>
</reference>
<evidence type="ECO:0000313" key="3">
    <source>
        <dbReference type="Proteomes" id="UP000011518"/>
    </source>
</evidence>
<name>L9KMV7_TUPCH</name>
<evidence type="ECO:0000313" key="2">
    <source>
        <dbReference type="EMBL" id="ELW64106.1"/>
    </source>
</evidence>
<reference evidence="3" key="2">
    <citation type="journal article" date="2013" name="Nat. Commun.">
        <title>Genome of the Chinese tree shrew.</title>
        <authorList>
            <person name="Fan Y."/>
            <person name="Huang Z.Y."/>
            <person name="Cao C.C."/>
            <person name="Chen C.S."/>
            <person name="Chen Y.X."/>
            <person name="Fan D.D."/>
            <person name="He J."/>
            <person name="Hou H.L."/>
            <person name="Hu L."/>
            <person name="Hu X.T."/>
            <person name="Jiang X.T."/>
            <person name="Lai R."/>
            <person name="Lang Y.S."/>
            <person name="Liang B."/>
            <person name="Liao S.G."/>
            <person name="Mu D."/>
            <person name="Ma Y.Y."/>
            <person name="Niu Y.Y."/>
            <person name="Sun X.Q."/>
            <person name="Xia J.Q."/>
            <person name="Xiao J."/>
            <person name="Xiong Z.Q."/>
            <person name="Xu L."/>
            <person name="Yang L."/>
            <person name="Zhang Y."/>
            <person name="Zhao W."/>
            <person name="Zhao X.D."/>
            <person name="Zheng Y.T."/>
            <person name="Zhou J.M."/>
            <person name="Zhu Y.B."/>
            <person name="Zhang G.J."/>
            <person name="Wang J."/>
            <person name="Yao Y.G."/>
        </authorList>
    </citation>
    <scope>NUCLEOTIDE SEQUENCE [LARGE SCALE GENOMIC DNA]</scope>
</reference>
<feature type="region of interest" description="Disordered" evidence="1">
    <location>
        <begin position="1"/>
        <end position="58"/>
    </location>
</feature>
<organism evidence="2 3">
    <name type="scientific">Tupaia chinensis</name>
    <name type="common">Chinese tree shrew</name>
    <name type="synonym">Tupaia belangeri chinensis</name>
    <dbReference type="NCBI Taxonomy" id="246437"/>
    <lineage>
        <taxon>Eukaryota</taxon>
        <taxon>Metazoa</taxon>
        <taxon>Chordata</taxon>
        <taxon>Craniata</taxon>
        <taxon>Vertebrata</taxon>
        <taxon>Euteleostomi</taxon>
        <taxon>Mammalia</taxon>
        <taxon>Eutheria</taxon>
        <taxon>Euarchontoglires</taxon>
        <taxon>Scandentia</taxon>
        <taxon>Tupaiidae</taxon>
        <taxon>Tupaia</taxon>
    </lineage>
</organism>
<sequence>MPTRGSPSCSGFGTNLPDVRSSGIPGDCQDHSECRTLSKKDKVNHDESGSSDGDQHMEWRKHIGLVSNVNRRVRPLEQLSGEDNI</sequence>
<accession>L9KMV7</accession>
<dbReference type="AlphaFoldDB" id="L9KMV7"/>
<dbReference type="Proteomes" id="UP000011518">
    <property type="component" value="Unassembled WGS sequence"/>
</dbReference>
<gene>
    <name evidence="2" type="ORF">TREES_T100004033</name>
</gene>
<feature type="compositionally biased region" description="Polar residues" evidence="1">
    <location>
        <begin position="1"/>
        <end position="13"/>
    </location>
</feature>
<keyword evidence="3" id="KW-1185">Reference proteome</keyword>
<proteinExistence type="predicted"/>
<evidence type="ECO:0000256" key="1">
    <source>
        <dbReference type="SAM" id="MobiDB-lite"/>
    </source>
</evidence>
<dbReference type="InParanoid" id="L9KMV7"/>
<protein>
    <submittedName>
        <fullName evidence="2">Uncharacterized protein</fullName>
    </submittedName>
</protein>